<dbReference type="AlphaFoldDB" id="A0A6C0LUN8"/>
<reference evidence="1" key="1">
    <citation type="journal article" date="2020" name="Nature">
        <title>Giant virus diversity and host interactions through global metagenomics.</title>
        <authorList>
            <person name="Schulz F."/>
            <person name="Roux S."/>
            <person name="Paez-Espino D."/>
            <person name="Jungbluth S."/>
            <person name="Walsh D.A."/>
            <person name="Denef V.J."/>
            <person name="McMahon K.D."/>
            <person name="Konstantinidis K.T."/>
            <person name="Eloe-Fadrosh E.A."/>
            <person name="Kyrpides N.C."/>
            <person name="Woyke T."/>
        </authorList>
    </citation>
    <scope>NUCLEOTIDE SEQUENCE</scope>
    <source>
        <strain evidence="1">GVMAG-S-1016713-123</strain>
    </source>
</reference>
<protein>
    <recommendedName>
        <fullName evidence="2">RNA ligase</fullName>
    </recommendedName>
</protein>
<proteinExistence type="predicted"/>
<dbReference type="EMBL" id="MN740567">
    <property type="protein sequence ID" value="QHU34100.1"/>
    <property type="molecule type" value="Genomic_DNA"/>
</dbReference>
<evidence type="ECO:0008006" key="2">
    <source>
        <dbReference type="Google" id="ProtNLM"/>
    </source>
</evidence>
<sequence>MNSEMSTIKFSSDEMARGVTQDIVSVKEHSGFKVVNYNKNNLRSQDETYGGIYSKYRSVVFNEKNDMVMCSQFKSLAIRKFENTYDLDNIDLVLEEFVEGTMINVFHDDEHGWQIATRSRVGGSNSFYNQEVPDGKTFRVMFEEAMGDVGLTYDILDKGISYSFVLQHVENRVVSTYQYNDLILVDAYRITNNSDGALVEMIDVFTLDSELKNTKVRMPQRYLRENYNDYADVKKAFDVYVDDKIIHGSALLQNVDNVIKGVMVKNIVNGHRMKIRNTTYEFIAKLRGNQAKLEFHYLTLRKEKKITLFLQLFPEFEERFQEFRDKVHNFTQAIYHNYFKCFKERSIPLKDAPYELRGHLYTLHGHYISTLRPAKKTMQFANVLEFVNNLPEARLMFSMNFNMRPKKGETYTNEDGNESMDL</sequence>
<accession>A0A6C0LUN8</accession>
<organism evidence="1">
    <name type="scientific">viral metagenome</name>
    <dbReference type="NCBI Taxonomy" id="1070528"/>
    <lineage>
        <taxon>unclassified sequences</taxon>
        <taxon>metagenomes</taxon>
        <taxon>organismal metagenomes</taxon>
    </lineage>
</organism>
<name>A0A6C0LUN8_9ZZZZ</name>
<evidence type="ECO:0000313" key="1">
    <source>
        <dbReference type="EMBL" id="QHU34100.1"/>
    </source>
</evidence>